<organism evidence="2 3">
    <name type="scientific">Laodelphax striatellus</name>
    <name type="common">Small brown planthopper</name>
    <name type="synonym">Delphax striatella</name>
    <dbReference type="NCBI Taxonomy" id="195883"/>
    <lineage>
        <taxon>Eukaryota</taxon>
        <taxon>Metazoa</taxon>
        <taxon>Ecdysozoa</taxon>
        <taxon>Arthropoda</taxon>
        <taxon>Hexapoda</taxon>
        <taxon>Insecta</taxon>
        <taxon>Pterygota</taxon>
        <taxon>Neoptera</taxon>
        <taxon>Paraneoptera</taxon>
        <taxon>Hemiptera</taxon>
        <taxon>Auchenorrhyncha</taxon>
        <taxon>Fulgoroidea</taxon>
        <taxon>Delphacidae</taxon>
        <taxon>Criomorphinae</taxon>
        <taxon>Laodelphax</taxon>
    </lineage>
</organism>
<dbReference type="PANTHER" id="PTHR13456:SF0">
    <property type="entry name" value="UPF0729 PROTEIN C18ORF32"/>
    <property type="match status" value="1"/>
</dbReference>
<protein>
    <submittedName>
        <fullName evidence="2">Uncharacterized protein</fullName>
    </submittedName>
</protein>
<dbReference type="InParanoid" id="A0A482XMI1"/>
<dbReference type="Pfam" id="PF14975">
    <property type="entry name" value="DUF4512"/>
    <property type="match status" value="1"/>
</dbReference>
<dbReference type="PANTHER" id="PTHR13456">
    <property type="entry name" value="UPF0729 PROTEIN C18ORF32"/>
    <property type="match status" value="1"/>
</dbReference>
<dbReference type="OrthoDB" id="10062823at2759"/>
<dbReference type="FunCoup" id="A0A482XMI1">
    <property type="interactions" value="40"/>
</dbReference>
<comment type="caution">
    <text evidence="2">The sequence shown here is derived from an EMBL/GenBank/DDBJ whole genome shotgun (WGS) entry which is preliminary data.</text>
</comment>
<dbReference type="AlphaFoldDB" id="A0A482XMI1"/>
<dbReference type="EMBL" id="QKKF02005868">
    <property type="protein sequence ID" value="RZF46579.1"/>
    <property type="molecule type" value="Genomic_DNA"/>
</dbReference>
<dbReference type="InterPro" id="IPR026776">
    <property type="entry name" value="UPF0729_C18orf32-like"/>
</dbReference>
<comment type="similarity">
    <text evidence="1">Belongs to the UPF0729 family.</text>
</comment>
<evidence type="ECO:0000313" key="3">
    <source>
        <dbReference type="Proteomes" id="UP000291343"/>
    </source>
</evidence>
<gene>
    <name evidence="2" type="ORF">LSTR_LSTR002911</name>
</gene>
<evidence type="ECO:0000313" key="2">
    <source>
        <dbReference type="EMBL" id="RZF46579.1"/>
    </source>
</evidence>
<sequence length="82" mass="9430">MVCVPCFMIPFLLIVWRILQPFILRFWNPWEVTDKDGKKITKAPFNCVNCKETTDEDGNTVLECPISKKPASNESETHIKSS</sequence>
<name>A0A482XMI1_LAOST</name>
<dbReference type="Proteomes" id="UP000291343">
    <property type="component" value="Unassembled WGS sequence"/>
</dbReference>
<evidence type="ECO:0000256" key="1">
    <source>
        <dbReference type="ARBA" id="ARBA00007959"/>
    </source>
</evidence>
<keyword evidence="3" id="KW-1185">Reference proteome</keyword>
<dbReference type="STRING" id="195883.A0A482XMI1"/>
<reference evidence="2 3" key="1">
    <citation type="journal article" date="2017" name="Gigascience">
        <title>Genome sequence of the small brown planthopper, Laodelphax striatellus.</title>
        <authorList>
            <person name="Zhu J."/>
            <person name="Jiang F."/>
            <person name="Wang X."/>
            <person name="Yang P."/>
            <person name="Bao Y."/>
            <person name="Zhao W."/>
            <person name="Wang W."/>
            <person name="Lu H."/>
            <person name="Wang Q."/>
            <person name="Cui N."/>
            <person name="Li J."/>
            <person name="Chen X."/>
            <person name="Luo L."/>
            <person name="Yu J."/>
            <person name="Kang L."/>
            <person name="Cui F."/>
        </authorList>
    </citation>
    <scope>NUCLEOTIDE SEQUENCE [LARGE SCALE GENOMIC DNA]</scope>
    <source>
        <strain evidence="2">Lst14</strain>
    </source>
</reference>
<accession>A0A482XMI1</accession>
<proteinExistence type="inferred from homology"/>